<keyword evidence="1" id="KW-0175">Coiled coil</keyword>
<sequence>MVSVLGLLEERERAARKRVEELLAELEAAQSQWDGWLVARRRVGEVWDARETADQQAAAGMTPEGNRARTPAVVKPGSLVPVWREGLSAEVLAPEYQQVMGLLAERRTTGGEPLNCREITVLSGLEVVPAKVEGVRCKLKRLVARGWAHEPVPGRFTLGDGRGGGS</sequence>
<dbReference type="RefSeq" id="WP_112437537.1">
    <property type="nucleotide sequence ID" value="NZ_CP030073.1"/>
</dbReference>
<dbReference type="KEGG" id="scad:DN051_40480"/>
<keyword evidence="4" id="KW-1185">Reference proteome</keyword>
<reference evidence="2 4" key="1">
    <citation type="journal article" date="2019" name="Int. J. Syst. Evol. Microbiol.">
        <title>Streptomyces cadmiisoli sp. nov., a novel actinomycete isolated from cadmium-contaminated soil.</title>
        <authorList>
            <person name="Li K."/>
            <person name="Tang X."/>
            <person name="Zhao J."/>
            <person name="Guo Y."/>
            <person name="Tang Y."/>
            <person name="Gao J."/>
        </authorList>
    </citation>
    <scope>NUCLEOTIDE SEQUENCE [LARGE SCALE GENOMIC DNA]</scope>
    <source>
        <strain evidence="2 4">ZFG47</strain>
    </source>
</reference>
<organism evidence="2 4">
    <name type="scientific">Streptomyces cadmiisoli</name>
    <dbReference type="NCBI Taxonomy" id="2184053"/>
    <lineage>
        <taxon>Bacteria</taxon>
        <taxon>Bacillati</taxon>
        <taxon>Actinomycetota</taxon>
        <taxon>Actinomycetes</taxon>
        <taxon>Kitasatosporales</taxon>
        <taxon>Streptomycetaceae</taxon>
        <taxon>Streptomyces</taxon>
        <taxon>Streptomyces aurantiacus group</taxon>
    </lineage>
</organism>
<protein>
    <submittedName>
        <fullName evidence="2">Uncharacterized protein</fullName>
    </submittedName>
</protein>
<evidence type="ECO:0000313" key="3">
    <source>
        <dbReference type="EMBL" id="AWW42097.1"/>
    </source>
</evidence>
<dbReference type="AlphaFoldDB" id="A0A2Z4ISW6"/>
<dbReference type="EMBL" id="CP030073">
    <property type="protein sequence ID" value="AWW42097.1"/>
    <property type="molecule type" value="Genomic_DNA"/>
</dbReference>
<evidence type="ECO:0000313" key="4">
    <source>
        <dbReference type="Proteomes" id="UP000249616"/>
    </source>
</evidence>
<evidence type="ECO:0000313" key="2">
    <source>
        <dbReference type="EMBL" id="AWW35343.1"/>
    </source>
</evidence>
<feature type="coiled-coil region" evidence="1">
    <location>
        <begin position="5"/>
        <end position="32"/>
    </location>
</feature>
<dbReference type="KEGG" id="scad:DN051_00330"/>
<name>A0A2Z4ISW6_9ACTN</name>
<gene>
    <name evidence="2" type="ORF">DN051_00330</name>
    <name evidence="3" type="ORF">DN051_40480</name>
</gene>
<dbReference type="Proteomes" id="UP000249616">
    <property type="component" value="Chromosome"/>
</dbReference>
<dbReference type="EMBL" id="CP030073">
    <property type="protein sequence ID" value="AWW35343.1"/>
    <property type="molecule type" value="Genomic_DNA"/>
</dbReference>
<evidence type="ECO:0000256" key="1">
    <source>
        <dbReference type="SAM" id="Coils"/>
    </source>
</evidence>
<accession>A0A2Z4ISW6</accession>
<proteinExistence type="predicted"/>